<dbReference type="AlphaFoldDB" id="A0A0D0A7F0"/>
<feature type="compositionally biased region" description="Basic and acidic residues" evidence="1">
    <location>
        <begin position="9"/>
        <end position="24"/>
    </location>
</feature>
<dbReference type="InParanoid" id="A0A0D0A7F0"/>
<dbReference type="HOGENOM" id="CLU_1670554_0_0_1"/>
<reference evidence="3" key="2">
    <citation type="submission" date="2015-01" db="EMBL/GenBank/DDBJ databases">
        <title>Evolutionary Origins and Diversification of the Mycorrhizal Mutualists.</title>
        <authorList>
            <consortium name="DOE Joint Genome Institute"/>
            <consortium name="Mycorrhizal Genomics Consortium"/>
            <person name="Kohler A."/>
            <person name="Kuo A."/>
            <person name="Nagy L.G."/>
            <person name="Floudas D."/>
            <person name="Copeland A."/>
            <person name="Barry K.W."/>
            <person name="Cichocki N."/>
            <person name="Veneault-Fourrey C."/>
            <person name="LaButti K."/>
            <person name="Lindquist E.A."/>
            <person name="Lipzen A."/>
            <person name="Lundell T."/>
            <person name="Morin E."/>
            <person name="Murat C."/>
            <person name="Riley R."/>
            <person name="Ohm R."/>
            <person name="Sun H."/>
            <person name="Tunlid A."/>
            <person name="Henrissat B."/>
            <person name="Grigoriev I.V."/>
            <person name="Hibbett D.S."/>
            <person name="Martin F."/>
        </authorList>
    </citation>
    <scope>NUCLEOTIDE SEQUENCE [LARGE SCALE GENOMIC DNA]</scope>
    <source>
        <strain evidence="3">UH-Slu-Lm8-n1</strain>
    </source>
</reference>
<feature type="compositionally biased region" description="Low complexity" evidence="1">
    <location>
        <begin position="95"/>
        <end position="114"/>
    </location>
</feature>
<evidence type="ECO:0000256" key="1">
    <source>
        <dbReference type="SAM" id="MobiDB-lite"/>
    </source>
</evidence>
<sequence>MPEQAFLAKHYDENAKKPDRDPRGAFRNPTDTAAAGIVGPLGSSSFNLPTVERALSEMEAGMGMASSLNASTTADGARRSSQRAATGANVATHVGRPPSSPTIGTSPSPTGGQTQHEVLQNFFQSLLSSRDRGGTSATPSKSTGPRTNGNTSGTDDPS</sequence>
<reference evidence="2 3" key="1">
    <citation type="submission" date="2014-04" db="EMBL/GenBank/DDBJ databases">
        <authorList>
            <consortium name="DOE Joint Genome Institute"/>
            <person name="Kuo A."/>
            <person name="Ruytinx J."/>
            <person name="Rineau F."/>
            <person name="Colpaert J."/>
            <person name="Kohler A."/>
            <person name="Nagy L.G."/>
            <person name="Floudas D."/>
            <person name="Copeland A."/>
            <person name="Barry K.W."/>
            <person name="Cichocki N."/>
            <person name="Veneault-Fourrey C."/>
            <person name="LaButti K."/>
            <person name="Lindquist E.A."/>
            <person name="Lipzen A."/>
            <person name="Lundell T."/>
            <person name="Morin E."/>
            <person name="Murat C."/>
            <person name="Sun H."/>
            <person name="Tunlid A."/>
            <person name="Henrissat B."/>
            <person name="Grigoriev I.V."/>
            <person name="Hibbett D.S."/>
            <person name="Martin F."/>
            <person name="Nordberg H.P."/>
            <person name="Cantor M.N."/>
            <person name="Hua S.X."/>
        </authorList>
    </citation>
    <scope>NUCLEOTIDE SEQUENCE [LARGE SCALE GENOMIC DNA]</scope>
    <source>
        <strain evidence="2 3">UH-Slu-Lm8-n1</strain>
    </source>
</reference>
<accession>A0A0D0A7F0</accession>
<evidence type="ECO:0000313" key="3">
    <source>
        <dbReference type="Proteomes" id="UP000054485"/>
    </source>
</evidence>
<feature type="compositionally biased region" description="Polar residues" evidence="1">
    <location>
        <begin position="135"/>
        <end position="158"/>
    </location>
</feature>
<organism evidence="2 3">
    <name type="scientific">Suillus luteus UH-Slu-Lm8-n1</name>
    <dbReference type="NCBI Taxonomy" id="930992"/>
    <lineage>
        <taxon>Eukaryota</taxon>
        <taxon>Fungi</taxon>
        <taxon>Dikarya</taxon>
        <taxon>Basidiomycota</taxon>
        <taxon>Agaricomycotina</taxon>
        <taxon>Agaricomycetes</taxon>
        <taxon>Agaricomycetidae</taxon>
        <taxon>Boletales</taxon>
        <taxon>Suillineae</taxon>
        <taxon>Suillaceae</taxon>
        <taxon>Suillus</taxon>
    </lineage>
</organism>
<proteinExistence type="predicted"/>
<dbReference type="STRING" id="930992.A0A0D0A7F0"/>
<feature type="region of interest" description="Disordered" evidence="1">
    <location>
        <begin position="1"/>
        <end position="46"/>
    </location>
</feature>
<dbReference type="Proteomes" id="UP000054485">
    <property type="component" value="Unassembled WGS sequence"/>
</dbReference>
<dbReference type="OrthoDB" id="10580661at2759"/>
<keyword evidence="3" id="KW-1185">Reference proteome</keyword>
<name>A0A0D0A7F0_9AGAM</name>
<evidence type="ECO:0000313" key="2">
    <source>
        <dbReference type="EMBL" id="KIK46000.1"/>
    </source>
</evidence>
<gene>
    <name evidence="2" type="ORF">CY34DRAFT_105279</name>
</gene>
<feature type="compositionally biased region" description="Polar residues" evidence="1">
    <location>
        <begin position="115"/>
        <end position="128"/>
    </location>
</feature>
<dbReference type="EMBL" id="KN835165">
    <property type="protein sequence ID" value="KIK46000.1"/>
    <property type="molecule type" value="Genomic_DNA"/>
</dbReference>
<feature type="region of interest" description="Disordered" evidence="1">
    <location>
        <begin position="66"/>
        <end position="158"/>
    </location>
</feature>
<protein>
    <submittedName>
        <fullName evidence="2">Uncharacterized protein</fullName>
    </submittedName>
</protein>